<organism evidence="2 3">
    <name type="scientific">Paramecium octaurelia</name>
    <dbReference type="NCBI Taxonomy" id="43137"/>
    <lineage>
        <taxon>Eukaryota</taxon>
        <taxon>Sar</taxon>
        <taxon>Alveolata</taxon>
        <taxon>Ciliophora</taxon>
        <taxon>Intramacronucleata</taxon>
        <taxon>Oligohymenophorea</taxon>
        <taxon>Peniculida</taxon>
        <taxon>Parameciidae</taxon>
        <taxon>Paramecium</taxon>
    </lineage>
</organism>
<dbReference type="OrthoDB" id="304466at2759"/>
<evidence type="ECO:0000313" key="3">
    <source>
        <dbReference type="Proteomes" id="UP000683925"/>
    </source>
</evidence>
<gene>
    <name evidence="2" type="ORF">POCTA_138.1.T0760212</name>
</gene>
<dbReference type="AlphaFoldDB" id="A0A8S1VYI1"/>
<dbReference type="EMBL" id="CAJJDP010000075">
    <property type="protein sequence ID" value="CAD8181235.1"/>
    <property type="molecule type" value="Genomic_DNA"/>
</dbReference>
<reference evidence="2" key="1">
    <citation type="submission" date="2021-01" db="EMBL/GenBank/DDBJ databases">
        <authorList>
            <consortium name="Genoscope - CEA"/>
            <person name="William W."/>
        </authorList>
    </citation>
    <scope>NUCLEOTIDE SEQUENCE</scope>
</reference>
<comment type="caution">
    <text evidence="2">The sequence shown here is derived from an EMBL/GenBank/DDBJ whole genome shotgun (WGS) entry which is preliminary data.</text>
</comment>
<accession>A0A8S1VYI1</accession>
<dbReference type="Proteomes" id="UP000683925">
    <property type="component" value="Unassembled WGS sequence"/>
</dbReference>
<proteinExistence type="predicted"/>
<feature type="region of interest" description="Disordered" evidence="1">
    <location>
        <begin position="1"/>
        <end position="40"/>
    </location>
</feature>
<sequence>MGKGSSGIKKQKKSKMGGEDQNYGKGRPKKKKENNEATQEVDKRQWFNVYRALQMLTLICEKGSLALRYKTGQKSNTMEESTKTKKSEETRKLKQKLKDLKKHCNYEERKLYLLIDNNTENVQIELPNADNDGIIEDMDKIYKYLDKEFQVSFLLILQSYLEQHEQDSLVLAREIVQKMMEQKEQHKMLLNLALIKTNIEEDLDYVLQLANTTSGLQLQQHEVNEKWVSEEIKIVEWLVAFVEKIIAIFKTDRQ</sequence>
<evidence type="ECO:0000256" key="1">
    <source>
        <dbReference type="SAM" id="MobiDB-lite"/>
    </source>
</evidence>
<protein>
    <submittedName>
        <fullName evidence="2">Uncharacterized protein</fullName>
    </submittedName>
</protein>
<evidence type="ECO:0000313" key="2">
    <source>
        <dbReference type="EMBL" id="CAD8181235.1"/>
    </source>
</evidence>
<name>A0A8S1VYI1_PAROT</name>
<dbReference type="OMA" id="HCNYEER"/>
<keyword evidence="3" id="KW-1185">Reference proteome</keyword>